<sequence length="99" mass="11784">MDNEDISYITNRAAIYLQMEKMSKFSKDYEPAIEAYQRAFEVHLNGETLSKLMEAERVRKELGRMVYIDSKIGDEEREKGNLFFKEMKYLGAIKQYRKN</sequence>
<gene>
    <name evidence="1" type="ORF">BOLC4T22729H</name>
</gene>
<proteinExistence type="predicted"/>
<organism evidence="1">
    <name type="scientific">Brassica oleracea</name>
    <name type="common">Wild cabbage</name>
    <dbReference type="NCBI Taxonomy" id="3712"/>
    <lineage>
        <taxon>Eukaryota</taxon>
        <taxon>Viridiplantae</taxon>
        <taxon>Streptophyta</taxon>
        <taxon>Embryophyta</taxon>
        <taxon>Tracheophyta</taxon>
        <taxon>Spermatophyta</taxon>
        <taxon>Magnoliopsida</taxon>
        <taxon>eudicotyledons</taxon>
        <taxon>Gunneridae</taxon>
        <taxon>Pentapetalae</taxon>
        <taxon>rosids</taxon>
        <taxon>malvids</taxon>
        <taxon>Brassicales</taxon>
        <taxon>Brassicaceae</taxon>
        <taxon>Brassiceae</taxon>
        <taxon>Brassica</taxon>
    </lineage>
</organism>
<dbReference type="SUPFAM" id="SSF48452">
    <property type="entry name" value="TPR-like"/>
    <property type="match status" value="1"/>
</dbReference>
<evidence type="ECO:0008006" key="2">
    <source>
        <dbReference type="Google" id="ProtNLM"/>
    </source>
</evidence>
<accession>A0A3P6BU03</accession>
<dbReference type="InterPro" id="IPR011990">
    <property type="entry name" value="TPR-like_helical_dom_sf"/>
</dbReference>
<protein>
    <recommendedName>
        <fullName evidence="2">Tetratricopeptide repeat protein</fullName>
    </recommendedName>
</protein>
<reference evidence="1" key="1">
    <citation type="submission" date="2018-11" db="EMBL/GenBank/DDBJ databases">
        <authorList>
            <consortium name="Genoscope - CEA"/>
            <person name="William W."/>
        </authorList>
    </citation>
    <scope>NUCLEOTIDE SEQUENCE</scope>
</reference>
<dbReference type="AlphaFoldDB" id="A0A3P6BU03"/>
<evidence type="ECO:0000313" key="1">
    <source>
        <dbReference type="EMBL" id="VDD05868.1"/>
    </source>
</evidence>
<dbReference type="EMBL" id="LR031873">
    <property type="protein sequence ID" value="VDD05868.1"/>
    <property type="molecule type" value="Genomic_DNA"/>
</dbReference>
<name>A0A3P6BU03_BRAOL</name>